<dbReference type="InterPro" id="IPR045167">
    <property type="entry name" value="Hobbit"/>
</dbReference>
<dbReference type="EMBL" id="CAXITT010000772">
    <property type="protein sequence ID" value="CAL1546109.1"/>
    <property type="molecule type" value="Genomic_DNA"/>
</dbReference>
<keyword evidence="1" id="KW-0812">Transmembrane</keyword>
<name>A0AAV2IMH2_LYMST</name>
<sequence length="359" mass="41023">MVQIFWTILYIALGFWIFSRAVAFIIQWLLKRYLDVTLRFGKVGLLNFGKVQMTLQRDVSVHVELEKIWLSSSFVNPDVRKPVVICIEDMRIQVDVSNHGEQPNRTTQDPVQPTQGQPLVHLIRKIMSIGSYGGLRINNITVMLLKTMVPDCLIHFSSPEVSLDISAAYDKYEICVNLNNFGCKALRTSAETPDPGQQNCLGEFSFTFKMDAKVDKTDPIKLTVLKTVIAKPQMMITEGFLQSLQMINTRRLVNIDTGQLLEDVVPVVEPITQERDCRGEESYVPWPTDTIFSRLKLFEKLQDISFDISDLNAQVVRETKQRSLSVSLRLFHLGFHNQSFWQATDINCNVYLEVSAEID</sequence>
<dbReference type="Pfam" id="PF10344">
    <property type="entry name" value="Hobbit"/>
    <property type="match status" value="1"/>
</dbReference>
<protein>
    <submittedName>
        <fullName evidence="2">Uncharacterized protein</fullName>
    </submittedName>
</protein>
<keyword evidence="1" id="KW-1133">Transmembrane helix</keyword>
<comment type="caution">
    <text evidence="2">The sequence shown here is derived from an EMBL/GenBank/DDBJ whole genome shotgun (WGS) entry which is preliminary data.</text>
</comment>
<feature type="transmembrane region" description="Helical" evidence="1">
    <location>
        <begin position="6"/>
        <end position="30"/>
    </location>
</feature>
<reference evidence="2 3" key="1">
    <citation type="submission" date="2024-04" db="EMBL/GenBank/DDBJ databases">
        <authorList>
            <consortium name="Genoscope - CEA"/>
            <person name="William W."/>
        </authorList>
    </citation>
    <scope>NUCLEOTIDE SEQUENCE [LARGE SCALE GENOMIC DNA]</scope>
</reference>
<evidence type="ECO:0000313" key="2">
    <source>
        <dbReference type="EMBL" id="CAL1546109.1"/>
    </source>
</evidence>
<accession>A0AAV2IMH2</accession>
<proteinExistence type="predicted"/>
<keyword evidence="3" id="KW-1185">Reference proteome</keyword>
<gene>
    <name evidence="2" type="ORF">GSLYS_00019486001</name>
</gene>
<dbReference type="Proteomes" id="UP001497497">
    <property type="component" value="Unassembled WGS sequence"/>
</dbReference>
<keyword evidence="1" id="KW-0472">Membrane</keyword>
<dbReference type="PANTHER" id="PTHR15678:SF6">
    <property type="entry name" value="BRIDGE-LIKE LIPID TRANSFER PROTEIN FAMILY MEMBER 2"/>
    <property type="match status" value="1"/>
</dbReference>
<organism evidence="2 3">
    <name type="scientific">Lymnaea stagnalis</name>
    <name type="common">Great pond snail</name>
    <name type="synonym">Helix stagnalis</name>
    <dbReference type="NCBI Taxonomy" id="6523"/>
    <lineage>
        <taxon>Eukaryota</taxon>
        <taxon>Metazoa</taxon>
        <taxon>Spiralia</taxon>
        <taxon>Lophotrochozoa</taxon>
        <taxon>Mollusca</taxon>
        <taxon>Gastropoda</taxon>
        <taxon>Heterobranchia</taxon>
        <taxon>Euthyneura</taxon>
        <taxon>Panpulmonata</taxon>
        <taxon>Hygrophila</taxon>
        <taxon>Lymnaeoidea</taxon>
        <taxon>Lymnaeidae</taxon>
        <taxon>Lymnaea</taxon>
    </lineage>
</organism>
<evidence type="ECO:0000313" key="3">
    <source>
        <dbReference type="Proteomes" id="UP001497497"/>
    </source>
</evidence>
<dbReference type="PANTHER" id="PTHR15678">
    <property type="entry name" value="ANTIGEN MLAA-22-RELATED"/>
    <property type="match status" value="1"/>
</dbReference>
<dbReference type="AlphaFoldDB" id="A0AAV2IMH2"/>
<evidence type="ECO:0000256" key="1">
    <source>
        <dbReference type="SAM" id="Phobius"/>
    </source>
</evidence>